<organism evidence="1 2">
    <name type="scientific">Methylorubrum rhodesianum</name>
    <dbReference type="NCBI Taxonomy" id="29427"/>
    <lineage>
        <taxon>Bacteria</taxon>
        <taxon>Pseudomonadati</taxon>
        <taxon>Pseudomonadota</taxon>
        <taxon>Alphaproteobacteria</taxon>
        <taxon>Hyphomicrobiales</taxon>
        <taxon>Methylobacteriaceae</taxon>
        <taxon>Methylorubrum</taxon>
    </lineage>
</organism>
<dbReference type="RefSeq" id="WP_246750772.1">
    <property type="nucleotide sequence ID" value="NZ_JACWCW010000046.1"/>
</dbReference>
<reference evidence="1 2" key="1">
    <citation type="journal article" date="2023" name="PLoS ONE">
        <title>Complete genome assembly of Hawai'i environmental nontuberculous mycobacteria reveals unexpected co-isolation with methylobacteria.</title>
        <authorList>
            <person name="Hendrix J."/>
            <person name="Epperson L.E."/>
            <person name="Tong E.I."/>
            <person name="Chan Y.L."/>
            <person name="Hasan N.A."/>
            <person name="Dawrs S.N."/>
            <person name="Norton G.J."/>
            <person name="Virdi R."/>
            <person name="Crooks J.L."/>
            <person name="Chan E.D."/>
            <person name="Honda J.R."/>
            <person name="Strong M."/>
        </authorList>
    </citation>
    <scope>NUCLEOTIDE SEQUENCE [LARGE SCALE GENOMIC DNA]</scope>
    <source>
        <strain evidence="1 2">NJH_HI01</strain>
    </source>
</reference>
<comment type="caution">
    <text evidence="1">The sequence shown here is derived from an EMBL/GenBank/DDBJ whole genome shotgun (WGS) entry which is preliminary data.</text>
</comment>
<keyword evidence="2" id="KW-1185">Reference proteome</keyword>
<name>A0ABU9Z7P3_9HYPH</name>
<proteinExistence type="predicted"/>
<dbReference type="EMBL" id="JAQYXL010000001">
    <property type="protein sequence ID" value="MEN3227342.1"/>
    <property type="molecule type" value="Genomic_DNA"/>
</dbReference>
<sequence length="108" mass="11670">MPKRVGALSTSTIEAIDTRFSDKLVEPKQGEFGEGTSVELENGVYGISYDYVPAVGRSRTGDKVMTCLSSVPTGCPKGDNRGKFYTTTNLRTQESWTLPDSQHMCGGA</sequence>
<accession>A0ABU9Z7P3</accession>
<evidence type="ECO:0000313" key="2">
    <source>
        <dbReference type="Proteomes" id="UP001404845"/>
    </source>
</evidence>
<protein>
    <submittedName>
        <fullName evidence="1">Uncharacterized protein</fullName>
    </submittedName>
</protein>
<gene>
    <name evidence="1" type="ORF">PUR21_06750</name>
</gene>
<dbReference type="Proteomes" id="UP001404845">
    <property type="component" value="Unassembled WGS sequence"/>
</dbReference>
<evidence type="ECO:0000313" key="1">
    <source>
        <dbReference type="EMBL" id="MEN3227342.1"/>
    </source>
</evidence>